<dbReference type="Gene3D" id="3.30.565.10">
    <property type="entry name" value="Histidine kinase-like ATPase, C-terminal domain"/>
    <property type="match status" value="1"/>
</dbReference>
<feature type="transmembrane region" description="Helical" evidence="1">
    <location>
        <begin position="76"/>
        <end position="101"/>
    </location>
</feature>
<proteinExistence type="predicted"/>
<name>A0A5S3PWB0_9FLAO</name>
<dbReference type="OrthoDB" id="9809908at2"/>
<keyword evidence="4" id="KW-1185">Reference proteome</keyword>
<dbReference type="Pfam" id="PF06580">
    <property type="entry name" value="His_kinase"/>
    <property type="match status" value="1"/>
</dbReference>
<dbReference type="PROSITE" id="PS51257">
    <property type="entry name" value="PROKAR_LIPOPROTEIN"/>
    <property type="match status" value="1"/>
</dbReference>
<evidence type="ECO:0000259" key="2">
    <source>
        <dbReference type="Pfam" id="PF06580"/>
    </source>
</evidence>
<keyword evidence="3" id="KW-0808">Transferase</keyword>
<dbReference type="PANTHER" id="PTHR34220">
    <property type="entry name" value="SENSOR HISTIDINE KINASE YPDA"/>
    <property type="match status" value="1"/>
</dbReference>
<feature type="transmembrane region" description="Helical" evidence="1">
    <location>
        <begin position="43"/>
        <end position="64"/>
    </location>
</feature>
<evidence type="ECO:0000256" key="1">
    <source>
        <dbReference type="SAM" id="Phobius"/>
    </source>
</evidence>
<keyword evidence="3" id="KW-0418">Kinase</keyword>
<feature type="transmembrane region" description="Helical" evidence="1">
    <location>
        <begin position="121"/>
        <end position="142"/>
    </location>
</feature>
<evidence type="ECO:0000313" key="3">
    <source>
        <dbReference type="EMBL" id="TMM57288.1"/>
    </source>
</evidence>
<dbReference type="InterPro" id="IPR050640">
    <property type="entry name" value="Bact_2-comp_sensor_kinase"/>
</dbReference>
<dbReference type="GO" id="GO:0000155">
    <property type="term" value="F:phosphorelay sensor kinase activity"/>
    <property type="evidence" value="ECO:0007669"/>
    <property type="project" value="InterPro"/>
</dbReference>
<dbReference type="InterPro" id="IPR010559">
    <property type="entry name" value="Sig_transdc_His_kin_internal"/>
</dbReference>
<dbReference type="AlphaFoldDB" id="A0A5S3PWB0"/>
<accession>A0A5S3PWB0</accession>
<evidence type="ECO:0000313" key="4">
    <source>
        <dbReference type="Proteomes" id="UP000310314"/>
    </source>
</evidence>
<dbReference type="Proteomes" id="UP000310314">
    <property type="component" value="Unassembled WGS sequence"/>
</dbReference>
<comment type="caution">
    <text evidence="3">The sequence shown here is derived from an EMBL/GenBank/DDBJ whole genome shotgun (WGS) entry which is preliminary data.</text>
</comment>
<keyword evidence="1" id="KW-1133">Transmembrane helix</keyword>
<sequence>MKKQSLLDKVFQKRWLQHLLFWAGLSCLFTVMAALNTGTIRPHLITNLAFLPAQILAAYVFNYYQLPQLLYKKKYLFFGLSLLVSIYVFSALGRISIVHIVEPFIRTDFVQESITEILSDTGYLFSVYFTSTYICAFIMMLIKAVKTRFEEKQRVELLQQEKVKNELRFLKGQIQPHFLFNTLNNLYALTLSKSDLAPVVVLKLSDLLDFILYQSNQSSIPISKEIELIQGFIELETLRYGDKITIDFAYNTPDTDIQIPPLLLLPLVENAFKHGVSGSMEKARIKIDLKATSNLLSFEIFNTKTANVAPKIQEGKGIGTVNLRRQLALAYPDNHTLDIEETKKSYCVRLSVNLNTELND</sequence>
<protein>
    <submittedName>
        <fullName evidence="3">Histidine kinase</fullName>
    </submittedName>
</protein>
<dbReference type="PANTHER" id="PTHR34220:SF7">
    <property type="entry name" value="SENSOR HISTIDINE KINASE YPDA"/>
    <property type="match status" value="1"/>
</dbReference>
<gene>
    <name evidence="3" type="ORF">FEE95_12440</name>
</gene>
<dbReference type="RefSeq" id="WP_138658271.1">
    <property type="nucleotide sequence ID" value="NZ_VATY01000002.1"/>
</dbReference>
<dbReference type="GO" id="GO:0016020">
    <property type="term" value="C:membrane"/>
    <property type="evidence" value="ECO:0007669"/>
    <property type="project" value="InterPro"/>
</dbReference>
<keyword evidence="1" id="KW-0812">Transmembrane</keyword>
<feature type="domain" description="Signal transduction histidine kinase internal region" evidence="2">
    <location>
        <begin position="166"/>
        <end position="244"/>
    </location>
</feature>
<organism evidence="3 4">
    <name type="scientific">Maribacter algarum</name>
    <name type="common">ex Zhang et al. 2020</name>
    <dbReference type="NCBI Taxonomy" id="2578118"/>
    <lineage>
        <taxon>Bacteria</taxon>
        <taxon>Pseudomonadati</taxon>
        <taxon>Bacteroidota</taxon>
        <taxon>Flavobacteriia</taxon>
        <taxon>Flavobacteriales</taxon>
        <taxon>Flavobacteriaceae</taxon>
        <taxon>Maribacter</taxon>
    </lineage>
</organism>
<keyword evidence="1" id="KW-0472">Membrane</keyword>
<dbReference type="EMBL" id="VATY01000002">
    <property type="protein sequence ID" value="TMM57288.1"/>
    <property type="molecule type" value="Genomic_DNA"/>
</dbReference>
<dbReference type="InterPro" id="IPR036890">
    <property type="entry name" value="HATPase_C_sf"/>
</dbReference>
<reference evidence="3 4" key="1">
    <citation type="submission" date="2019-05" db="EMBL/GenBank/DDBJ databases">
        <authorList>
            <person name="Zhang J.-Y."/>
            <person name="Feg X."/>
            <person name="Du Z.-J."/>
        </authorList>
    </citation>
    <scope>NUCLEOTIDE SEQUENCE [LARGE SCALE GENOMIC DNA]</scope>
    <source>
        <strain evidence="3 4">RZ26</strain>
    </source>
</reference>